<proteinExistence type="predicted"/>
<accession>A0ABZ2BWQ1</accession>
<sequence>MELDHIAVAGATLEEATAHVESALGVAMQPGGQHDVFFTHNALLGLEDGLYLEAIAIDPTAAVPERARWFDLDRFAGPPRLSNWICRSADIITACAELPVDMGTPVALQRSDLRWRMAVPLDGILPFDNCAPALIQWDTPQHPARRLACSGVRLRRLTISHPEADRVQQLFAPRLGDDRLRFETGPAALGAVFDTPHGERIMA</sequence>
<keyword evidence="3" id="KW-1185">Reference proteome</keyword>
<dbReference type="Pfam" id="PF13468">
    <property type="entry name" value="Glyoxalase_3"/>
    <property type="match status" value="1"/>
</dbReference>
<dbReference type="InterPro" id="IPR025870">
    <property type="entry name" value="Glyoxalase-like_dom"/>
</dbReference>
<evidence type="ECO:0000313" key="2">
    <source>
        <dbReference type="EMBL" id="WVX49808.1"/>
    </source>
</evidence>
<dbReference type="RefSeq" id="WP_187429237.1">
    <property type="nucleotide sequence ID" value="NZ_CP143423.1"/>
</dbReference>
<dbReference type="Gene3D" id="3.10.180.10">
    <property type="entry name" value="2,3-Dihydroxybiphenyl 1,2-Dioxygenase, domain 1"/>
    <property type="match status" value="1"/>
</dbReference>
<dbReference type="EMBL" id="CP143423">
    <property type="protein sequence ID" value="WVX49808.1"/>
    <property type="molecule type" value="Genomic_DNA"/>
</dbReference>
<evidence type="ECO:0000313" key="3">
    <source>
        <dbReference type="Proteomes" id="UP001318682"/>
    </source>
</evidence>
<feature type="domain" description="Glyoxalase-like" evidence="1">
    <location>
        <begin position="3"/>
        <end position="172"/>
    </location>
</feature>
<reference evidence="3" key="1">
    <citation type="submission" date="2024-01" db="EMBL/GenBank/DDBJ databases">
        <title>Roseobacter fucihabitans sp. nov., isolated from the brown alga Fucus spiralis.</title>
        <authorList>
            <person name="Hahnke S."/>
            <person name="Berger M."/>
            <person name="Schlingloff A."/>
            <person name="Athale I."/>
            <person name="Neumann-Schaal M."/>
            <person name="Adenaya A."/>
            <person name="Poehlein A."/>
            <person name="Daniel R."/>
            <person name="Pertersen J."/>
            <person name="Brinkhoff T."/>
        </authorList>
    </citation>
    <scope>NUCLEOTIDE SEQUENCE [LARGE SCALE GENOMIC DNA]</scope>
    <source>
        <strain evidence="3">B14</strain>
    </source>
</reference>
<dbReference type="InterPro" id="IPR029068">
    <property type="entry name" value="Glyas_Bleomycin-R_OHBP_Dase"/>
</dbReference>
<gene>
    <name evidence="2" type="ORF">ROLI_029030</name>
</gene>
<name>A0ABZ2BWQ1_9RHOB</name>
<evidence type="ECO:0000259" key="1">
    <source>
        <dbReference type="Pfam" id="PF13468"/>
    </source>
</evidence>
<dbReference type="Proteomes" id="UP001318682">
    <property type="component" value="Chromosome"/>
</dbReference>
<organism evidence="2 3">
    <name type="scientific">Roseobacter fucihabitans</name>
    <dbReference type="NCBI Taxonomy" id="1537242"/>
    <lineage>
        <taxon>Bacteria</taxon>
        <taxon>Pseudomonadati</taxon>
        <taxon>Pseudomonadota</taxon>
        <taxon>Alphaproteobacteria</taxon>
        <taxon>Rhodobacterales</taxon>
        <taxon>Roseobacteraceae</taxon>
        <taxon>Roseobacter</taxon>
    </lineage>
</organism>
<protein>
    <recommendedName>
        <fullName evidence="1">Glyoxalase-like domain-containing protein</fullName>
    </recommendedName>
</protein>